<dbReference type="EMBL" id="BK015070">
    <property type="protein sequence ID" value="DAD89825.1"/>
    <property type="molecule type" value="Genomic_DNA"/>
</dbReference>
<accession>A0A8S5N593</accession>
<name>A0A8S5N593_9CAUD</name>
<sequence length="50" mass="5670">MKIQQNKEEKLLGLLLEGKTLANAVATTIEEFSADKRIIRHKNGYVEVLD</sequence>
<proteinExistence type="predicted"/>
<reference evidence="1" key="1">
    <citation type="journal article" date="2021" name="Proc. Natl. Acad. Sci. U.S.A.">
        <title>A Catalog of Tens of Thousands of Viruses from Human Metagenomes Reveals Hidden Associations with Chronic Diseases.</title>
        <authorList>
            <person name="Tisza M.J."/>
            <person name="Buck C.B."/>
        </authorList>
    </citation>
    <scope>NUCLEOTIDE SEQUENCE</scope>
    <source>
        <strain evidence="1">Ctsip2</strain>
    </source>
</reference>
<evidence type="ECO:0000313" key="1">
    <source>
        <dbReference type="EMBL" id="DAD89825.1"/>
    </source>
</evidence>
<protein>
    <submittedName>
        <fullName evidence="1">Uncharacterized protein</fullName>
    </submittedName>
</protein>
<organism evidence="1">
    <name type="scientific">Myoviridae sp. ctsip2</name>
    <dbReference type="NCBI Taxonomy" id="2826705"/>
    <lineage>
        <taxon>Viruses</taxon>
        <taxon>Duplodnaviria</taxon>
        <taxon>Heunggongvirae</taxon>
        <taxon>Uroviricota</taxon>
        <taxon>Caudoviricetes</taxon>
    </lineage>
</organism>